<evidence type="ECO:0000259" key="4">
    <source>
        <dbReference type="Pfam" id="PF05193"/>
    </source>
</evidence>
<sequence length="972" mass="109892">MKTRTLSRVVVLLALFSSCLLANAEGLSAFKLRNGATVYIWEDKSQPDVYGMVTFNVGAIDDPAEYTGLAHYLEHVMFKGTQTIGALDWAKEKPLYEQIIAKYDEMADAADQQAKDAIGLEINKLSVEAAQYAAANELSLLVDGMGGQNLNAGTGWDQTSYYNTFPPTQLEKWLELYSERFIDPVFRGFQTELEAVYEEYNMYKDNMGSNLSEFLFSKAFEGTPYARPIIGLPEHLKNPRLSRLIEFYNTWYGPENMAIILVGNVDAQTAIPLIRQKFERLPRREARAHAAMDRTLFKGRKELSEKLYYRPFLVMMYNGAPSNSQDEIALSVCASLLSNNQESGLLDKLSVDGDIMGASVSPVSFRNAGILMVQAFPSYDAGQRRYDSNKSVEKKILHEIDRLRNGEFTAEQLEAVKQAMIREYDMSMESSEFKAMMLASLFNTGSNPADIITYRDRVAAITADDVKAVVDKYLTNNYMVVNVQELRGDRKSEKLDKVAKPGYQPVEAVKGAKSAYAQYLESITVPAPVPEYCDFASVQEAKVNTRSKLSYTHNPQNDVFSLTLRYGVGKRRMPLLEYAVPLMNDAGIMAFLAPHDFKQAMARINATCHYSVSDDYMTVTLYGDERSLQQACQLLQRQILMPQLDEKQLQSIIGSEYSARMMEKESVESQQQATLQYLLYGENSDLITRKPLKDVIFLTITDLTKAFQEATKYEFTAHYVGTIPFEQVTDILSRNLPLMENEAPSLSPEVEDRVQYAENTIYFLPNDKAKQSNIYFLIEGKPFDIADDVLLEAFSSYFGAGFGSLVVDEIREKRAMAYSSYGVIQTPQLAGKNWCFFGYVGTQGDKTIDALDVYMGLLADMPEAREHFDVVKANMRESVLSHKPGFRSRSLVFEHWKRLGYTQDPAIDDMKRIDSLTFDDIVRFYQENIKGKPVAIAIVGNPKSFDVKELEKYGKVVKLQRSKLYSDDSLDF</sequence>
<feature type="domain" description="Peptidase M16 C-terminal" evidence="4">
    <location>
        <begin position="719"/>
        <end position="861"/>
    </location>
</feature>
<dbReference type="InterPro" id="IPR011765">
    <property type="entry name" value="Pept_M16_N"/>
</dbReference>
<feature type="domain" description="Peptidase M16 N-terminal" evidence="3">
    <location>
        <begin position="131"/>
        <end position="230"/>
    </location>
</feature>
<dbReference type="SUPFAM" id="SSF63411">
    <property type="entry name" value="LuxS/MPP-like metallohydrolase"/>
    <property type="match status" value="4"/>
</dbReference>
<gene>
    <name evidence="5" type="ORF">H9982_02815</name>
</gene>
<reference evidence="5" key="2">
    <citation type="submission" date="2021-04" db="EMBL/GenBank/DDBJ databases">
        <authorList>
            <person name="Gilroy R."/>
        </authorList>
    </citation>
    <scope>NUCLEOTIDE SEQUENCE</scope>
    <source>
        <strain evidence="5">ChiHjej12B11-16260</strain>
    </source>
</reference>
<protein>
    <submittedName>
        <fullName evidence="5">Insulinase family protein</fullName>
    </submittedName>
</protein>
<dbReference type="Pfam" id="PF05193">
    <property type="entry name" value="Peptidase_M16_C"/>
    <property type="match status" value="2"/>
</dbReference>
<name>A0A9D1VR99_9BACT</name>
<dbReference type="Pfam" id="PF00675">
    <property type="entry name" value="Peptidase_M16"/>
    <property type="match status" value="2"/>
</dbReference>
<comment type="caution">
    <text evidence="5">The sequence shown here is derived from an EMBL/GenBank/DDBJ whole genome shotgun (WGS) entry which is preliminary data.</text>
</comment>
<dbReference type="InterPro" id="IPR007863">
    <property type="entry name" value="Peptidase_M16_C"/>
</dbReference>
<comment type="similarity">
    <text evidence="1">Belongs to the peptidase M16 family.</text>
</comment>
<dbReference type="GO" id="GO:0046872">
    <property type="term" value="F:metal ion binding"/>
    <property type="evidence" value="ECO:0007669"/>
    <property type="project" value="InterPro"/>
</dbReference>
<feature type="signal peptide" evidence="2">
    <location>
        <begin position="1"/>
        <end position="24"/>
    </location>
</feature>
<dbReference type="PANTHER" id="PTHR11851:SF49">
    <property type="entry name" value="MITOCHONDRIAL-PROCESSING PEPTIDASE SUBUNIT ALPHA"/>
    <property type="match status" value="1"/>
</dbReference>
<evidence type="ECO:0000256" key="1">
    <source>
        <dbReference type="ARBA" id="ARBA00007261"/>
    </source>
</evidence>
<reference evidence="5" key="1">
    <citation type="journal article" date="2021" name="PeerJ">
        <title>Extensive microbial diversity within the chicken gut microbiome revealed by metagenomics and culture.</title>
        <authorList>
            <person name="Gilroy R."/>
            <person name="Ravi A."/>
            <person name="Getino M."/>
            <person name="Pursley I."/>
            <person name="Horton D.L."/>
            <person name="Alikhan N.F."/>
            <person name="Baker D."/>
            <person name="Gharbi K."/>
            <person name="Hall N."/>
            <person name="Watson M."/>
            <person name="Adriaenssens E.M."/>
            <person name="Foster-Nyarko E."/>
            <person name="Jarju S."/>
            <person name="Secka A."/>
            <person name="Antonio M."/>
            <person name="Oren A."/>
            <person name="Chaudhuri R.R."/>
            <person name="La Ragione R."/>
            <person name="Hildebrand F."/>
            <person name="Pallen M.J."/>
        </authorList>
    </citation>
    <scope>NUCLEOTIDE SEQUENCE</scope>
    <source>
        <strain evidence="5">ChiHjej12B11-16260</strain>
    </source>
</reference>
<accession>A0A9D1VR99</accession>
<evidence type="ECO:0000313" key="5">
    <source>
        <dbReference type="EMBL" id="HIX45132.1"/>
    </source>
</evidence>
<dbReference type="Proteomes" id="UP000824246">
    <property type="component" value="Unassembled WGS sequence"/>
</dbReference>
<dbReference type="InterPro" id="IPR050361">
    <property type="entry name" value="MPP/UQCRC_Complex"/>
</dbReference>
<feature type="domain" description="Peptidase M16 N-terminal" evidence="3">
    <location>
        <begin position="42"/>
        <end position="84"/>
    </location>
</feature>
<dbReference type="AlphaFoldDB" id="A0A9D1VR99"/>
<keyword evidence="2" id="KW-0732">Signal</keyword>
<feature type="domain" description="Peptidase M16 C-terminal" evidence="4">
    <location>
        <begin position="243"/>
        <end position="420"/>
    </location>
</feature>
<evidence type="ECO:0000313" key="6">
    <source>
        <dbReference type="Proteomes" id="UP000824246"/>
    </source>
</evidence>
<feature type="chain" id="PRO_5039439161" evidence="2">
    <location>
        <begin position="25"/>
        <end position="972"/>
    </location>
</feature>
<dbReference type="InterPro" id="IPR011249">
    <property type="entry name" value="Metalloenz_LuxS/M16"/>
</dbReference>
<proteinExistence type="inferred from homology"/>
<dbReference type="Gene3D" id="3.30.830.10">
    <property type="entry name" value="Metalloenzyme, LuxS/M16 peptidase-like"/>
    <property type="match status" value="4"/>
</dbReference>
<dbReference type="EMBL" id="DXFB01000076">
    <property type="protein sequence ID" value="HIX45132.1"/>
    <property type="molecule type" value="Genomic_DNA"/>
</dbReference>
<evidence type="ECO:0000256" key="2">
    <source>
        <dbReference type="SAM" id="SignalP"/>
    </source>
</evidence>
<organism evidence="5 6">
    <name type="scientific">Candidatus Barnesiella excrementipullorum</name>
    <dbReference type="NCBI Taxonomy" id="2838479"/>
    <lineage>
        <taxon>Bacteria</taxon>
        <taxon>Pseudomonadati</taxon>
        <taxon>Bacteroidota</taxon>
        <taxon>Bacteroidia</taxon>
        <taxon>Bacteroidales</taxon>
        <taxon>Barnesiellaceae</taxon>
        <taxon>Barnesiella</taxon>
    </lineage>
</organism>
<dbReference type="PROSITE" id="PS51257">
    <property type="entry name" value="PROKAR_LIPOPROTEIN"/>
    <property type="match status" value="1"/>
</dbReference>
<dbReference type="PANTHER" id="PTHR11851">
    <property type="entry name" value="METALLOPROTEASE"/>
    <property type="match status" value="1"/>
</dbReference>
<evidence type="ECO:0000259" key="3">
    <source>
        <dbReference type="Pfam" id="PF00675"/>
    </source>
</evidence>